<dbReference type="Pfam" id="PF00106">
    <property type="entry name" value="adh_short"/>
    <property type="match status" value="1"/>
</dbReference>
<dbReference type="EnsemblMetazoa" id="RPRC002360-RA">
    <property type="protein sequence ID" value="RPRC002360-PA"/>
    <property type="gene ID" value="RPRC002360"/>
</dbReference>
<dbReference type="PIRSF" id="PIRSF000126">
    <property type="entry name" value="11-beta-HSD1"/>
    <property type="match status" value="1"/>
</dbReference>
<dbReference type="GO" id="GO:0005783">
    <property type="term" value="C:endoplasmic reticulum"/>
    <property type="evidence" value="ECO:0007669"/>
    <property type="project" value="UniProtKB-SubCell"/>
</dbReference>
<organism evidence="5 6">
    <name type="scientific">Rhodnius prolixus</name>
    <name type="common">Triatomid bug</name>
    <dbReference type="NCBI Taxonomy" id="13249"/>
    <lineage>
        <taxon>Eukaryota</taxon>
        <taxon>Metazoa</taxon>
        <taxon>Ecdysozoa</taxon>
        <taxon>Arthropoda</taxon>
        <taxon>Hexapoda</taxon>
        <taxon>Insecta</taxon>
        <taxon>Pterygota</taxon>
        <taxon>Neoptera</taxon>
        <taxon>Paraneoptera</taxon>
        <taxon>Hemiptera</taxon>
        <taxon>Heteroptera</taxon>
        <taxon>Panheteroptera</taxon>
        <taxon>Cimicomorpha</taxon>
        <taxon>Reduviidae</taxon>
        <taxon>Triatominae</taxon>
        <taxon>Rhodnius</taxon>
    </lineage>
</organism>
<dbReference type="PANTHER" id="PTHR43899:SF9">
    <property type="entry name" value="MIP25013P-RELATED"/>
    <property type="match status" value="1"/>
</dbReference>
<dbReference type="VEuPathDB" id="VectorBase:RPRC002360"/>
<evidence type="ECO:0000256" key="3">
    <source>
        <dbReference type="ARBA" id="ARBA00023002"/>
    </source>
</evidence>
<comment type="subcellular location">
    <subcellularLocation>
        <location evidence="1">Endoplasmic reticulum</location>
    </subcellularLocation>
</comment>
<dbReference type="GeneID" id="141461148"/>
<keyword evidence="3" id="KW-0560">Oxidoreductase</keyword>
<dbReference type="Proteomes" id="UP000015103">
    <property type="component" value="Unassembled WGS sequence"/>
</dbReference>
<dbReference type="PROSITE" id="PS00061">
    <property type="entry name" value="ADH_SHORT"/>
    <property type="match status" value="1"/>
</dbReference>
<evidence type="ECO:0000256" key="2">
    <source>
        <dbReference type="ARBA" id="ARBA00022857"/>
    </source>
</evidence>
<dbReference type="PRINTS" id="PR00080">
    <property type="entry name" value="SDRFAMILY"/>
</dbReference>
<dbReference type="Gene3D" id="3.40.50.720">
    <property type="entry name" value="NAD(P)-binding Rossmann-like Domain"/>
    <property type="match status" value="1"/>
</dbReference>
<comment type="similarity">
    <text evidence="4">Belongs to the short-chain dehydrogenases/reductases (SDR) family.</text>
</comment>
<name>T1HE88_RHOPR</name>
<protein>
    <submittedName>
        <fullName evidence="5">Uncharacterized protein</fullName>
    </submittedName>
</protein>
<evidence type="ECO:0000313" key="5">
    <source>
        <dbReference type="EnsemblMetazoa" id="RPRC002360-PA"/>
    </source>
</evidence>
<evidence type="ECO:0000256" key="4">
    <source>
        <dbReference type="RuleBase" id="RU000363"/>
    </source>
</evidence>
<proteinExistence type="inferred from homology"/>
<dbReference type="AlphaFoldDB" id="T1HE88"/>
<sequence length="313" mass="35065">MGSNENNIGYIYYIYWFSTVCVFIKILSSLFSLLNNYFLPHFRKPQDFKLYGQWAVVTGSTDGIGKGFANELASKGLDICLISRNEGKLKNTAKEIERNYGVKTKYIVADFTNPNIYSHIKEHLIGLDVGILVNNVGIFIDKAEAFSRHSEEHIKNVINVNMLSTAMMTSIILQTMIVKKRGLIVNVGSAAAEVTAPYLTIYSGSKAFVALFGTGLAYELKKFNIQVNTLTPSFVSTNMFHKHARAKNLLSLISFTVPSVELYVKSAILTLSSGDVKTCGYFIHEVLLMTVRFISVDILNKLIQVWFAPRKQE</sequence>
<dbReference type="InParanoid" id="T1HE88"/>
<reference evidence="5" key="1">
    <citation type="submission" date="2015-05" db="UniProtKB">
        <authorList>
            <consortium name="EnsemblMetazoa"/>
        </authorList>
    </citation>
    <scope>IDENTIFICATION</scope>
</reference>
<dbReference type="eggNOG" id="KOG1014">
    <property type="taxonomic scope" value="Eukaryota"/>
</dbReference>
<dbReference type="FunFam" id="3.40.50.720:FF:000137">
    <property type="entry name" value="Hydroxysteroid (17-beta) dehydrogenase 3"/>
    <property type="match status" value="1"/>
</dbReference>
<dbReference type="InterPro" id="IPR051019">
    <property type="entry name" value="VLCFA-Steroid_DH"/>
</dbReference>
<keyword evidence="6" id="KW-1185">Reference proteome</keyword>
<dbReference type="EMBL" id="ACPB03023970">
    <property type="status" value="NOT_ANNOTATED_CDS"/>
    <property type="molecule type" value="Genomic_DNA"/>
</dbReference>
<dbReference type="GO" id="GO:0016491">
    <property type="term" value="F:oxidoreductase activity"/>
    <property type="evidence" value="ECO:0007669"/>
    <property type="project" value="UniProtKB-KW"/>
</dbReference>
<evidence type="ECO:0000313" key="6">
    <source>
        <dbReference type="Proteomes" id="UP000015103"/>
    </source>
</evidence>
<dbReference type="PRINTS" id="PR00081">
    <property type="entry name" value="GDHRDH"/>
</dbReference>
<dbReference type="InterPro" id="IPR036291">
    <property type="entry name" value="NAD(P)-bd_dom_sf"/>
</dbReference>
<dbReference type="STRING" id="13249.T1HE88"/>
<dbReference type="SUPFAM" id="SSF51735">
    <property type="entry name" value="NAD(P)-binding Rossmann-fold domains"/>
    <property type="match status" value="1"/>
</dbReference>
<dbReference type="CDD" id="cd05356">
    <property type="entry name" value="17beta-HSD1_like_SDR_c"/>
    <property type="match status" value="1"/>
</dbReference>
<dbReference type="RefSeq" id="XP_073998006.1">
    <property type="nucleotide sequence ID" value="XM_074141905.1"/>
</dbReference>
<dbReference type="PANTHER" id="PTHR43899">
    <property type="entry name" value="RH59310P"/>
    <property type="match status" value="1"/>
</dbReference>
<keyword evidence="2" id="KW-0521">NADP</keyword>
<dbReference type="OMA" id="FGTDAYR"/>
<evidence type="ECO:0000256" key="1">
    <source>
        <dbReference type="ARBA" id="ARBA00004240"/>
    </source>
</evidence>
<dbReference type="InterPro" id="IPR002347">
    <property type="entry name" value="SDR_fam"/>
</dbReference>
<accession>T1HE88</accession>
<dbReference type="InterPro" id="IPR020904">
    <property type="entry name" value="Sc_DH/Rdtase_CS"/>
</dbReference>
<dbReference type="HOGENOM" id="CLU_010194_38_0_1"/>